<keyword evidence="6" id="KW-1185">Reference proteome</keyword>
<evidence type="ECO:0000256" key="3">
    <source>
        <dbReference type="ARBA" id="ARBA00023157"/>
    </source>
</evidence>
<dbReference type="GO" id="GO:0030246">
    <property type="term" value="F:carbohydrate binding"/>
    <property type="evidence" value="ECO:0007669"/>
    <property type="project" value="UniProtKB-KW"/>
</dbReference>
<dbReference type="Pfam" id="PF00652">
    <property type="entry name" value="Ricin_B_lectin"/>
    <property type="match status" value="1"/>
</dbReference>
<dbReference type="InterPro" id="IPR027791">
    <property type="entry name" value="Galactosyl_T_C"/>
</dbReference>
<accession>A0A7M7KNR0</accession>
<keyword evidence="3" id="KW-1015">Disulfide bond</keyword>
<dbReference type="InterPro" id="IPR029044">
    <property type="entry name" value="Nucleotide-diphossugar_trans"/>
</dbReference>
<dbReference type="GO" id="GO:0005794">
    <property type="term" value="C:Golgi apparatus"/>
    <property type="evidence" value="ECO:0007669"/>
    <property type="project" value="TreeGrafter"/>
</dbReference>
<dbReference type="GO" id="GO:0006493">
    <property type="term" value="P:protein O-linked glycosylation"/>
    <property type="evidence" value="ECO:0007669"/>
    <property type="project" value="TreeGrafter"/>
</dbReference>
<dbReference type="PANTHER" id="PTHR11675">
    <property type="entry name" value="N-ACETYLGALACTOSAMINYLTRANSFERASE"/>
    <property type="match status" value="1"/>
</dbReference>
<dbReference type="EnsemblMetazoa" id="XM_022813752">
    <property type="protein sequence ID" value="XP_022669487"/>
    <property type="gene ID" value="LOC111253785"/>
</dbReference>
<organism evidence="5 6">
    <name type="scientific">Varroa destructor</name>
    <name type="common">Honeybee mite</name>
    <dbReference type="NCBI Taxonomy" id="109461"/>
    <lineage>
        <taxon>Eukaryota</taxon>
        <taxon>Metazoa</taxon>
        <taxon>Ecdysozoa</taxon>
        <taxon>Arthropoda</taxon>
        <taxon>Chelicerata</taxon>
        <taxon>Arachnida</taxon>
        <taxon>Acari</taxon>
        <taxon>Parasitiformes</taxon>
        <taxon>Mesostigmata</taxon>
        <taxon>Gamasina</taxon>
        <taxon>Dermanyssoidea</taxon>
        <taxon>Varroidae</taxon>
        <taxon>Varroa</taxon>
    </lineage>
</organism>
<feature type="domain" description="Ricin B lectin" evidence="4">
    <location>
        <begin position="369"/>
        <end position="496"/>
    </location>
</feature>
<dbReference type="RefSeq" id="XP_022669487.1">
    <property type="nucleotide sequence ID" value="XM_022813752.1"/>
</dbReference>
<dbReference type="AlphaFoldDB" id="A0A7M7KNR0"/>
<proteinExistence type="predicted"/>
<dbReference type="PROSITE" id="PS50231">
    <property type="entry name" value="RICIN_B_LECTIN"/>
    <property type="match status" value="1"/>
</dbReference>
<evidence type="ECO:0000313" key="6">
    <source>
        <dbReference type="Proteomes" id="UP000594260"/>
    </source>
</evidence>
<dbReference type="SUPFAM" id="SSF50370">
    <property type="entry name" value="Ricin B-like lectins"/>
    <property type="match status" value="1"/>
</dbReference>
<dbReference type="Gene3D" id="3.90.550.10">
    <property type="entry name" value="Spore Coat Polysaccharide Biosynthesis Protein SpsA, Chain A"/>
    <property type="match status" value="2"/>
</dbReference>
<dbReference type="Gene3D" id="2.80.10.50">
    <property type="match status" value="1"/>
</dbReference>
<protein>
    <recommendedName>
        <fullName evidence="4">Ricin B lectin domain-containing protein</fullName>
    </recommendedName>
</protein>
<name>A0A7M7KNR0_VARDE</name>
<dbReference type="Pfam" id="PF02709">
    <property type="entry name" value="Glyco_transf_7C"/>
    <property type="match status" value="1"/>
</dbReference>
<evidence type="ECO:0000256" key="2">
    <source>
        <dbReference type="ARBA" id="ARBA00022734"/>
    </source>
</evidence>
<dbReference type="InterPro" id="IPR035992">
    <property type="entry name" value="Ricin_B-like_lectins"/>
</dbReference>
<dbReference type="Proteomes" id="UP000594260">
    <property type="component" value="Unplaced"/>
</dbReference>
<dbReference type="GO" id="GO:0004653">
    <property type="term" value="F:polypeptide N-acetylgalactosaminyltransferase activity"/>
    <property type="evidence" value="ECO:0007669"/>
    <property type="project" value="TreeGrafter"/>
</dbReference>
<keyword evidence="2" id="KW-0430">Lectin</keyword>
<sequence>MEWCWKCSPALSMILAHAWVRRLRRLPAILAVSILMTCLLFLGPSGPSSSAQESHLATGRQRGLQWLRNDARQKEYIDRKGIHVIVGHYLGNDLPWDPKENITQELLNANSYNPVEGAGEQGQPVYPVGPEVIKAKMLYSINSFNLLVSDKISVERSLPDMRKPRSRVVCPVIDIIHDDTFAYIKTFELLWGAINWELHFRWYPVGHSVSAKRRVSPSEPFKTPIMAGGLFAIDRDYFYEMGAYDEQLDVWGGENVEMSIRIWQCGGSLEIVPCSRVGHVFRRSSPYTFPGGRGVGGVLYQNLARVAEVWMDEWKELYFNLNLEARKVRPTMDVSSRKALRERLHCKSFAWYLKNVWPENFFPGHDRFFGKIRHQSSAQCMGRPISKSYYQPVGKLRLEECAVTPYSRQLFTLTAEGFLMSDESICLDSPESTADTSVVMIACQGIGRQKWSYEPKSGRLIHIRSRLCLDLPSKSSPDGLTLQKCAGRKNQRWVMEQANWNRPDY</sequence>
<dbReference type="SUPFAM" id="SSF53448">
    <property type="entry name" value="Nucleotide-diphospho-sugar transferases"/>
    <property type="match status" value="1"/>
</dbReference>
<reference evidence="5" key="1">
    <citation type="submission" date="2021-01" db="UniProtKB">
        <authorList>
            <consortium name="EnsemblMetazoa"/>
        </authorList>
    </citation>
    <scope>IDENTIFICATION</scope>
</reference>
<evidence type="ECO:0000259" key="4">
    <source>
        <dbReference type="SMART" id="SM00458"/>
    </source>
</evidence>
<dbReference type="GeneID" id="111253785"/>
<keyword evidence="1" id="KW-0808">Transferase</keyword>
<dbReference type="PANTHER" id="PTHR11675:SF118">
    <property type="entry name" value="POLYPEPTIDE N-ACETYLGALACTOSAMINYLTRANSFERASE 3"/>
    <property type="match status" value="1"/>
</dbReference>
<evidence type="ECO:0000256" key="1">
    <source>
        <dbReference type="ARBA" id="ARBA00022679"/>
    </source>
</evidence>
<dbReference type="InterPro" id="IPR000772">
    <property type="entry name" value="Ricin_B_lectin"/>
</dbReference>
<evidence type="ECO:0000313" key="5">
    <source>
        <dbReference type="EnsemblMetazoa" id="XP_022669487"/>
    </source>
</evidence>
<dbReference type="SMART" id="SM00458">
    <property type="entry name" value="RICIN"/>
    <property type="match status" value="1"/>
</dbReference>